<evidence type="ECO:0000313" key="2">
    <source>
        <dbReference type="Proteomes" id="UP000293547"/>
    </source>
</evidence>
<proteinExistence type="predicted"/>
<comment type="caution">
    <text evidence="1">The sequence shown here is derived from an EMBL/GenBank/DDBJ whole genome shotgun (WGS) entry which is preliminary data.</text>
</comment>
<dbReference type="EMBL" id="PDWZ02000014">
    <property type="protein sequence ID" value="KAB2100129.1"/>
    <property type="molecule type" value="Genomic_DNA"/>
</dbReference>
<dbReference type="Proteomes" id="UP000293547">
    <property type="component" value="Unassembled WGS sequence"/>
</dbReference>
<sequence>MSLPPPMIFNYERPEEVELCYQAASRGDIDGVKKQVQSLLHEPRSPTPERNQPQPTWLFESLFIAIKNQNLELVKLLLSEKVAEKSDLPFEAAVRARAFEIMDHFLELGWDINTAMGPGEPSTLSIPICRSDREMVEWLLAHGADPNSRCDWDLTPMSQAMLAAPLDLIDYLFSQGADQRCGQLLHWAVIREKDDALQVVRRVVELGVSVNEIKYENDPKGWWAREPFGLGTPLHRAAEFGKVDIVKYLLKVGADPLKLDTKGKTPRYWAETYNFTEVALVLKEAEER</sequence>
<reference evidence="1 2" key="1">
    <citation type="journal article" date="2019" name="bioRxiv">
        <title>Genomics, evolutionary history and diagnostics of the Alternaria alternata species group including apple and Asian pear pathotypes.</title>
        <authorList>
            <person name="Armitage A.D."/>
            <person name="Cockerton H.M."/>
            <person name="Sreenivasaprasad S."/>
            <person name="Woodhall J.W."/>
            <person name="Lane C.R."/>
            <person name="Harrison R.J."/>
            <person name="Clarkson J.P."/>
        </authorList>
    </citation>
    <scope>NUCLEOTIDE SEQUENCE [LARGE SCALE GENOMIC DNA]</scope>
    <source>
        <strain evidence="1 2">FERA 650</strain>
    </source>
</reference>
<accession>A0ACB6F6S3</accession>
<gene>
    <name evidence="1" type="ORF">AG0111_0g11656</name>
</gene>
<name>A0ACB6F6S3_9PLEO</name>
<organism evidence="1 2">
    <name type="scientific">Alternaria gaisen</name>
    <dbReference type="NCBI Taxonomy" id="167740"/>
    <lineage>
        <taxon>Eukaryota</taxon>
        <taxon>Fungi</taxon>
        <taxon>Dikarya</taxon>
        <taxon>Ascomycota</taxon>
        <taxon>Pezizomycotina</taxon>
        <taxon>Dothideomycetes</taxon>
        <taxon>Pleosporomycetidae</taxon>
        <taxon>Pleosporales</taxon>
        <taxon>Pleosporineae</taxon>
        <taxon>Pleosporaceae</taxon>
        <taxon>Alternaria</taxon>
        <taxon>Alternaria sect. Alternaria</taxon>
    </lineage>
</organism>
<evidence type="ECO:0000313" key="1">
    <source>
        <dbReference type="EMBL" id="KAB2100129.1"/>
    </source>
</evidence>
<protein>
    <submittedName>
        <fullName evidence="1">Uncharacterized protein</fullName>
    </submittedName>
</protein>
<keyword evidence="2" id="KW-1185">Reference proteome</keyword>